<dbReference type="GO" id="GO:0030145">
    <property type="term" value="F:manganese ion binding"/>
    <property type="evidence" value="ECO:0007669"/>
    <property type="project" value="InterPro"/>
</dbReference>
<evidence type="ECO:0000256" key="5">
    <source>
        <dbReference type="ARBA" id="ARBA00023211"/>
    </source>
</evidence>
<dbReference type="Pfam" id="PF05195">
    <property type="entry name" value="AMP_N"/>
    <property type="match status" value="1"/>
</dbReference>
<accession>A0A4P9YX65</accession>
<protein>
    <submittedName>
        <fullName evidence="8">Peptidase M24, structural domain-containing protein</fullName>
    </submittedName>
</protein>
<feature type="domain" description="Aminopeptidase P N-terminal" evidence="7">
    <location>
        <begin position="7"/>
        <end position="139"/>
    </location>
</feature>
<evidence type="ECO:0000259" key="7">
    <source>
        <dbReference type="SMART" id="SM01011"/>
    </source>
</evidence>
<evidence type="ECO:0000256" key="3">
    <source>
        <dbReference type="ARBA" id="ARBA00022723"/>
    </source>
</evidence>
<dbReference type="GO" id="GO:0070006">
    <property type="term" value="F:metalloaminopeptidase activity"/>
    <property type="evidence" value="ECO:0007669"/>
    <property type="project" value="InterPro"/>
</dbReference>
<dbReference type="InterPro" id="IPR000994">
    <property type="entry name" value="Pept_M24"/>
</dbReference>
<evidence type="ECO:0000256" key="6">
    <source>
        <dbReference type="RuleBase" id="RU000590"/>
    </source>
</evidence>
<dbReference type="OrthoDB" id="10261878at2759"/>
<dbReference type="PROSITE" id="PS00491">
    <property type="entry name" value="PROLINE_PEPTIDASE"/>
    <property type="match status" value="1"/>
</dbReference>
<keyword evidence="4" id="KW-0378">Hydrolase</keyword>
<gene>
    <name evidence="8" type="ORF">SYNPS1DRAFT_24401</name>
</gene>
<dbReference type="SUPFAM" id="SSF55920">
    <property type="entry name" value="Creatinase/aminopeptidase"/>
    <property type="match status" value="1"/>
</dbReference>
<organism evidence="8 9">
    <name type="scientific">Syncephalis pseudoplumigaleata</name>
    <dbReference type="NCBI Taxonomy" id="1712513"/>
    <lineage>
        <taxon>Eukaryota</taxon>
        <taxon>Fungi</taxon>
        <taxon>Fungi incertae sedis</taxon>
        <taxon>Zoopagomycota</taxon>
        <taxon>Zoopagomycotina</taxon>
        <taxon>Zoopagomycetes</taxon>
        <taxon>Zoopagales</taxon>
        <taxon>Piptocephalidaceae</taxon>
        <taxon>Syncephalis</taxon>
    </lineage>
</organism>
<dbReference type="GO" id="GO:0006508">
    <property type="term" value="P:proteolysis"/>
    <property type="evidence" value="ECO:0007669"/>
    <property type="project" value="TreeGrafter"/>
</dbReference>
<comment type="cofactor">
    <cofactor evidence="1">
        <name>Mn(2+)</name>
        <dbReference type="ChEBI" id="CHEBI:29035"/>
    </cofactor>
</comment>
<dbReference type="FunFam" id="3.90.230.10:FF:000002">
    <property type="entry name" value="Xaa-Pro aminopeptidase 3"/>
    <property type="match status" value="1"/>
</dbReference>
<dbReference type="SUPFAM" id="SSF53092">
    <property type="entry name" value="Creatinase/prolidase N-terminal domain"/>
    <property type="match status" value="1"/>
</dbReference>
<dbReference type="PANTHER" id="PTHR43226:SF1">
    <property type="entry name" value="XAA-PRO DIPEPTIDASE"/>
    <property type="match status" value="1"/>
</dbReference>
<keyword evidence="9" id="KW-1185">Reference proteome</keyword>
<reference evidence="9" key="1">
    <citation type="journal article" date="2018" name="Nat. Microbiol.">
        <title>Leveraging single-cell genomics to expand the fungal tree of life.</title>
        <authorList>
            <person name="Ahrendt S.R."/>
            <person name="Quandt C.A."/>
            <person name="Ciobanu D."/>
            <person name="Clum A."/>
            <person name="Salamov A."/>
            <person name="Andreopoulos B."/>
            <person name="Cheng J.F."/>
            <person name="Woyke T."/>
            <person name="Pelin A."/>
            <person name="Henrissat B."/>
            <person name="Reynolds N.K."/>
            <person name="Benny G.L."/>
            <person name="Smith M.E."/>
            <person name="James T.Y."/>
            <person name="Grigoriev I.V."/>
        </authorList>
    </citation>
    <scope>NUCLEOTIDE SEQUENCE [LARGE SCALE GENOMIC DNA]</scope>
    <source>
        <strain evidence="9">Benny S71-1</strain>
    </source>
</reference>
<dbReference type="Pfam" id="PF00557">
    <property type="entry name" value="Peptidase_M24"/>
    <property type="match status" value="1"/>
</dbReference>
<evidence type="ECO:0000313" key="8">
    <source>
        <dbReference type="EMBL" id="RKP23540.1"/>
    </source>
</evidence>
<dbReference type="Gene3D" id="3.90.230.10">
    <property type="entry name" value="Creatinase/methionine aminopeptidase superfamily"/>
    <property type="match status" value="1"/>
</dbReference>
<sequence>MASLGKYPARAHAAKVASALVAAGGSREDAVIYLQGDCHSCRHDTDTEQHFRQESNFYYLSGVELAGFHLLYHLGRERLVLLPTRMPADEVVWHGQPPSLEDYAGRYDADEMRYADELPALLDHWRPKTLYTLPRQKLTALGTSWPHKLAVDTEHLADALAAARLIKDAHEVALMQLANKISSGAHVKLMQQARMGSNERELDALFTYEVTRQGCNQLAYHSIVGGGKHSAVLHYGLNNATLPQKPHELVLVDAGGEYNCYAADITRTWPIGGKFSGEARILYEIVLSMQKAVLEQIKPGVNWEDMHRLAMRICVDGLVAARILKGSIDELHQHHMGAIFFPHGLGHSIGLDVHDVGGYPKGMPRIDEPGLRYLRMRRKLEEGMVVTVEPGCYFVDTLLDDALEDPVKAAYINADVLACFRPVGGVRIEDCVVITANGYENLTSVPKEISEIEALMASASH</sequence>
<dbReference type="Gene3D" id="3.40.350.10">
    <property type="entry name" value="Creatinase/prolidase N-terminal domain"/>
    <property type="match status" value="1"/>
</dbReference>
<evidence type="ECO:0000313" key="9">
    <source>
        <dbReference type="Proteomes" id="UP000278143"/>
    </source>
</evidence>
<dbReference type="InterPro" id="IPR052433">
    <property type="entry name" value="X-Pro_dipept-like"/>
</dbReference>
<dbReference type="InterPro" id="IPR007865">
    <property type="entry name" value="Aminopep_P_N"/>
</dbReference>
<dbReference type="CDD" id="cd01087">
    <property type="entry name" value="Prolidase"/>
    <property type="match status" value="1"/>
</dbReference>
<dbReference type="EMBL" id="KZ990893">
    <property type="protein sequence ID" value="RKP23540.1"/>
    <property type="molecule type" value="Genomic_DNA"/>
</dbReference>
<evidence type="ECO:0000256" key="1">
    <source>
        <dbReference type="ARBA" id="ARBA00001936"/>
    </source>
</evidence>
<dbReference type="InterPro" id="IPR029149">
    <property type="entry name" value="Creatin/AminoP/Spt16_N"/>
</dbReference>
<dbReference type="PANTHER" id="PTHR43226">
    <property type="entry name" value="XAA-PRO AMINOPEPTIDASE 3"/>
    <property type="match status" value="1"/>
</dbReference>
<dbReference type="SMART" id="SM01011">
    <property type="entry name" value="AMP_N"/>
    <property type="match status" value="1"/>
</dbReference>
<dbReference type="AlphaFoldDB" id="A0A4P9YX65"/>
<dbReference type="InterPro" id="IPR036005">
    <property type="entry name" value="Creatinase/aminopeptidase-like"/>
</dbReference>
<evidence type="ECO:0000256" key="4">
    <source>
        <dbReference type="ARBA" id="ARBA00022801"/>
    </source>
</evidence>
<comment type="similarity">
    <text evidence="2 6">Belongs to the peptidase M24B family.</text>
</comment>
<dbReference type="Proteomes" id="UP000278143">
    <property type="component" value="Unassembled WGS sequence"/>
</dbReference>
<dbReference type="InterPro" id="IPR001131">
    <property type="entry name" value="Peptidase_M24B_aminopep-P_CS"/>
</dbReference>
<keyword evidence="5" id="KW-0464">Manganese</keyword>
<proteinExistence type="inferred from homology"/>
<keyword evidence="3 6" id="KW-0479">Metal-binding</keyword>
<name>A0A4P9YX65_9FUNG</name>
<evidence type="ECO:0000256" key="2">
    <source>
        <dbReference type="ARBA" id="ARBA00008766"/>
    </source>
</evidence>